<dbReference type="PANTHER" id="PTHR24279:SF120">
    <property type="entry name" value="CYTOCHROME P450"/>
    <property type="match status" value="1"/>
</dbReference>
<gene>
    <name evidence="11" type="ORF">NQ315_010532</name>
</gene>
<keyword evidence="5 9" id="KW-0560">Oxidoreductase</keyword>
<dbReference type="InterPro" id="IPR002401">
    <property type="entry name" value="Cyt_P450_E_grp-I"/>
</dbReference>
<keyword evidence="3 8" id="KW-0349">Heme</keyword>
<comment type="similarity">
    <text evidence="2 9">Belongs to the cytochrome P450 family.</text>
</comment>
<comment type="cofactor">
    <cofactor evidence="1 8">
        <name>heme</name>
        <dbReference type="ChEBI" id="CHEBI:30413"/>
    </cofactor>
</comment>
<dbReference type="InterPro" id="IPR050479">
    <property type="entry name" value="CYP11_CYP27_families"/>
</dbReference>
<keyword evidence="12" id="KW-1185">Reference proteome</keyword>
<protein>
    <recommendedName>
        <fullName evidence="13">Ecdysone 20-monooxygenase</fullName>
    </recommendedName>
</protein>
<evidence type="ECO:0000256" key="3">
    <source>
        <dbReference type="ARBA" id="ARBA00022617"/>
    </source>
</evidence>
<keyword evidence="6 8" id="KW-0408">Iron</keyword>
<evidence type="ECO:0000256" key="10">
    <source>
        <dbReference type="SAM" id="Phobius"/>
    </source>
</evidence>
<evidence type="ECO:0008006" key="13">
    <source>
        <dbReference type="Google" id="ProtNLM"/>
    </source>
</evidence>
<evidence type="ECO:0000256" key="4">
    <source>
        <dbReference type="ARBA" id="ARBA00022723"/>
    </source>
</evidence>
<evidence type="ECO:0000256" key="7">
    <source>
        <dbReference type="ARBA" id="ARBA00023033"/>
    </source>
</evidence>
<evidence type="ECO:0000256" key="5">
    <source>
        <dbReference type="ARBA" id="ARBA00023002"/>
    </source>
</evidence>
<dbReference type="GO" id="GO:0020037">
    <property type="term" value="F:heme binding"/>
    <property type="evidence" value="ECO:0007669"/>
    <property type="project" value="InterPro"/>
</dbReference>
<dbReference type="PROSITE" id="PS00086">
    <property type="entry name" value="CYTOCHROME_P450"/>
    <property type="match status" value="1"/>
</dbReference>
<dbReference type="Pfam" id="PF00067">
    <property type="entry name" value="p450"/>
    <property type="match status" value="1"/>
</dbReference>
<feature type="transmembrane region" description="Helical" evidence="10">
    <location>
        <begin position="12"/>
        <end position="31"/>
    </location>
</feature>
<dbReference type="PANTHER" id="PTHR24279">
    <property type="entry name" value="CYTOCHROME P450"/>
    <property type="match status" value="1"/>
</dbReference>
<dbReference type="InterPro" id="IPR001128">
    <property type="entry name" value="Cyt_P450"/>
</dbReference>
<dbReference type="PRINTS" id="PR00385">
    <property type="entry name" value="P450"/>
</dbReference>
<keyword evidence="10" id="KW-0472">Membrane</keyword>
<evidence type="ECO:0000313" key="11">
    <source>
        <dbReference type="EMBL" id="KAJ8921623.1"/>
    </source>
</evidence>
<accession>A0AAV8W4M2</accession>
<dbReference type="InterPro" id="IPR036396">
    <property type="entry name" value="Cyt_P450_sf"/>
</dbReference>
<dbReference type="SUPFAM" id="SSF48264">
    <property type="entry name" value="Cytochrome P450"/>
    <property type="match status" value="1"/>
</dbReference>
<dbReference type="CDD" id="cd11054">
    <property type="entry name" value="CYP24A1-like"/>
    <property type="match status" value="1"/>
</dbReference>
<dbReference type="Gene3D" id="1.10.630.10">
    <property type="entry name" value="Cytochrome P450"/>
    <property type="match status" value="1"/>
</dbReference>
<evidence type="ECO:0000256" key="8">
    <source>
        <dbReference type="PIRSR" id="PIRSR602401-1"/>
    </source>
</evidence>
<feature type="binding site" description="axial binding residue" evidence="8">
    <location>
        <position position="440"/>
    </location>
    <ligand>
        <name>heme</name>
        <dbReference type="ChEBI" id="CHEBI:30413"/>
    </ligand>
    <ligandPart>
        <name>Fe</name>
        <dbReference type="ChEBI" id="CHEBI:18248"/>
    </ligandPart>
</feature>
<dbReference type="PRINTS" id="PR00463">
    <property type="entry name" value="EP450I"/>
</dbReference>
<keyword evidence="4 8" id="KW-0479">Metal-binding</keyword>
<dbReference type="GO" id="GO:0016705">
    <property type="term" value="F:oxidoreductase activity, acting on paired donors, with incorporation or reduction of molecular oxygen"/>
    <property type="evidence" value="ECO:0007669"/>
    <property type="project" value="InterPro"/>
</dbReference>
<keyword evidence="7 9" id="KW-0503">Monooxygenase</keyword>
<name>A0AAV8W4M2_9CUCU</name>
<proteinExistence type="inferred from homology"/>
<reference evidence="11 12" key="1">
    <citation type="journal article" date="2023" name="Insect Mol. Biol.">
        <title>Genome sequencing provides insights into the evolution of gene families encoding plant cell wall-degrading enzymes in longhorned beetles.</title>
        <authorList>
            <person name="Shin N.R."/>
            <person name="Okamura Y."/>
            <person name="Kirsch R."/>
            <person name="Pauchet Y."/>
        </authorList>
    </citation>
    <scope>NUCLEOTIDE SEQUENCE [LARGE SCALE GENOMIC DNA]</scope>
    <source>
        <strain evidence="11">EAD_L_NR</strain>
    </source>
</reference>
<evidence type="ECO:0000256" key="6">
    <source>
        <dbReference type="ARBA" id="ARBA00023004"/>
    </source>
</evidence>
<dbReference type="Proteomes" id="UP001159042">
    <property type="component" value="Unassembled WGS sequence"/>
</dbReference>
<comment type="caution">
    <text evidence="11">The sequence shown here is derived from an EMBL/GenBank/DDBJ whole genome shotgun (WGS) entry which is preliminary data.</text>
</comment>
<keyword evidence="10" id="KW-0812">Transmembrane</keyword>
<keyword evidence="10" id="KW-1133">Transmembrane helix</keyword>
<dbReference type="GO" id="GO:0004497">
    <property type="term" value="F:monooxygenase activity"/>
    <property type="evidence" value="ECO:0007669"/>
    <property type="project" value="UniProtKB-KW"/>
</dbReference>
<dbReference type="AlphaFoldDB" id="A0AAV8W4M2"/>
<evidence type="ECO:0000313" key="12">
    <source>
        <dbReference type="Proteomes" id="UP001159042"/>
    </source>
</evidence>
<dbReference type="InterPro" id="IPR017972">
    <property type="entry name" value="Cyt_P450_CS"/>
</dbReference>
<evidence type="ECO:0000256" key="9">
    <source>
        <dbReference type="RuleBase" id="RU000461"/>
    </source>
</evidence>
<organism evidence="11 12">
    <name type="scientific">Exocentrus adspersus</name>
    <dbReference type="NCBI Taxonomy" id="1586481"/>
    <lineage>
        <taxon>Eukaryota</taxon>
        <taxon>Metazoa</taxon>
        <taxon>Ecdysozoa</taxon>
        <taxon>Arthropoda</taxon>
        <taxon>Hexapoda</taxon>
        <taxon>Insecta</taxon>
        <taxon>Pterygota</taxon>
        <taxon>Neoptera</taxon>
        <taxon>Endopterygota</taxon>
        <taxon>Coleoptera</taxon>
        <taxon>Polyphaga</taxon>
        <taxon>Cucujiformia</taxon>
        <taxon>Chrysomeloidea</taxon>
        <taxon>Cerambycidae</taxon>
        <taxon>Lamiinae</taxon>
        <taxon>Acanthocinini</taxon>
        <taxon>Exocentrus</taxon>
    </lineage>
</organism>
<dbReference type="EMBL" id="JANEYG010000009">
    <property type="protein sequence ID" value="KAJ8921623.1"/>
    <property type="molecule type" value="Genomic_DNA"/>
</dbReference>
<sequence>MFDQLFQSISTVVGYLVVAVFFIFLGCRPPWCTRRSPECRKRQVQDIPGPLSLPILGTRWVFSFGGYNFGKIHEFYQDMYRKYGAIMKEEALFNVPVISVFEKQDIEKVLKSNSKYPIRPPCEAIAQYRRSKPERYASTGIVNEQGENWHFLRVNLTTDITSPKTISSFLPQVQDIADDWCCLLKQLRNHDCEIPNLEFVVDRLGLETSCALVLGRRMGFLLQEHLSDSARQLANAIHQHFIATRDTYYGLPIWKVFNTSAYKKLAESEETIYTLALKLIHTADEATKESAVFQSVLRANVDERDKTAAIIDFIAAGIHTLKNSLVFLLYLVSKYPDVQKKILEDSTKAYLKACIMETFRLLPTANCLARVTEEDLELSGYRVNAGSVVLCHTGIACRDERNFKDACKFYPERWLNEERSQTASSATFLVTPFGVGRRICPGKRFIEQVLPIILEHTIKNFEIQNVRPMELQFEFLLSPKGPTAMIFKNRY</sequence>
<evidence type="ECO:0000256" key="1">
    <source>
        <dbReference type="ARBA" id="ARBA00001971"/>
    </source>
</evidence>
<dbReference type="GO" id="GO:0005506">
    <property type="term" value="F:iron ion binding"/>
    <property type="evidence" value="ECO:0007669"/>
    <property type="project" value="InterPro"/>
</dbReference>
<evidence type="ECO:0000256" key="2">
    <source>
        <dbReference type="ARBA" id="ARBA00010617"/>
    </source>
</evidence>